<evidence type="ECO:0000259" key="4">
    <source>
        <dbReference type="PROSITE" id="PS50923"/>
    </source>
</evidence>
<dbReference type="SMART" id="SM00032">
    <property type="entry name" value="CCP"/>
    <property type="match status" value="2"/>
</dbReference>
<feature type="domain" description="Sushi" evidence="4">
    <location>
        <begin position="243"/>
        <end position="297"/>
    </location>
</feature>
<dbReference type="GeneID" id="114242112"/>
<keyword evidence="2" id="KW-0768">Sushi</keyword>
<name>A0A6J2JHA9_BOMMA</name>
<dbReference type="OrthoDB" id="406096at2759"/>
<gene>
    <name evidence="6" type="primary">LOC114242112</name>
</gene>
<evidence type="ECO:0000256" key="3">
    <source>
        <dbReference type="SAM" id="SignalP"/>
    </source>
</evidence>
<evidence type="ECO:0000256" key="2">
    <source>
        <dbReference type="PROSITE-ProRule" id="PRU00302"/>
    </source>
</evidence>
<accession>A0A6J2JHA9</accession>
<organism evidence="5 6">
    <name type="scientific">Bombyx mandarina</name>
    <name type="common">Wild silk moth</name>
    <name type="synonym">Wild silkworm</name>
    <dbReference type="NCBI Taxonomy" id="7092"/>
    <lineage>
        <taxon>Eukaryota</taxon>
        <taxon>Metazoa</taxon>
        <taxon>Ecdysozoa</taxon>
        <taxon>Arthropoda</taxon>
        <taxon>Hexapoda</taxon>
        <taxon>Insecta</taxon>
        <taxon>Pterygota</taxon>
        <taxon>Neoptera</taxon>
        <taxon>Endopterygota</taxon>
        <taxon>Lepidoptera</taxon>
        <taxon>Glossata</taxon>
        <taxon>Ditrysia</taxon>
        <taxon>Bombycoidea</taxon>
        <taxon>Bombycidae</taxon>
        <taxon>Bombycinae</taxon>
        <taxon>Bombyx</taxon>
    </lineage>
</organism>
<dbReference type="SUPFAM" id="SSF57535">
    <property type="entry name" value="Complement control module/SCR domain"/>
    <property type="match status" value="2"/>
</dbReference>
<feature type="domain" description="Sushi" evidence="4">
    <location>
        <begin position="299"/>
        <end position="362"/>
    </location>
</feature>
<dbReference type="InterPro" id="IPR000436">
    <property type="entry name" value="Sushi_SCR_CCP_dom"/>
</dbReference>
<protein>
    <submittedName>
        <fullName evidence="6">Uncharacterized protein LOC114242112</fullName>
    </submittedName>
</protein>
<dbReference type="Gene3D" id="2.10.70.10">
    <property type="entry name" value="Complement Module, domain 1"/>
    <property type="match status" value="2"/>
</dbReference>
<dbReference type="AlphaFoldDB" id="A0A6J2JHA9"/>
<dbReference type="Pfam" id="PF00084">
    <property type="entry name" value="Sushi"/>
    <property type="match status" value="1"/>
</dbReference>
<sequence>MYFIPAIVILLFIGTLGARQPDIDINRIKLLPKEDFRHRTSSSFQTRRSVLDIDRYRRKYDHDVGSRGFARQHATMQFLYNTPTTAATKAPIKIHKPREDPRLFYQSDLYLQEVNRKNLSPELSSTYLGRAVVRTGGGRDGFAKPIRIKTRTINEIPHDISCIKCPRDRTLIAKVGVSRVMLQPPRLQTCSGRKAPRDFKFVTKYGPKLGTLIESGVHIMIGHIVYQNQILRACKVQIHVVTQFCQVPKYLNINCDRNQNRTCSFTCRDPTTEPTGANSLTCRDDLKWNGHLPSCNVRSWCKPPFPPSHGRISCNGATVSSGRGLKGGSTCKLKCDKGWRKSSHSVTKCHRGSWTHELSCQNKNRKR</sequence>
<proteinExistence type="predicted"/>
<dbReference type="CDD" id="cd00033">
    <property type="entry name" value="CCP"/>
    <property type="match status" value="2"/>
</dbReference>
<dbReference type="Proteomes" id="UP000504629">
    <property type="component" value="Unplaced"/>
</dbReference>
<keyword evidence="1" id="KW-1015">Disulfide bond</keyword>
<evidence type="ECO:0000256" key="1">
    <source>
        <dbReference type="ARBA" id="ARBA00023157"/>
    </source>
</evidence>
<comment type="caution">
    <text evidence="2">Lacks conserved residue(s) required for the propagation of feature annotation.</text>
</comment>
<keyword evidence="5" id="KW-1185">Reference proteome</keyword>
<dbReference type="InterPro" id="IPR035976">
    <property type="entry name" value="Sushi/SCR/CCP_sf"/>
</dbReference>
<dbReference type="PROSITE" id="PS50923">
    <property type="entry name" value="SUSHI"/>
    <property type="match status" value="2"/>
</dbReference>
<keyword evidence="3" id="KW-0732">Signal</keyword>
<dbReference type="RefSeq" id="XP_028028945.1">
    <property type="nucleotide sequence ID" value="XM_028173144.1"/>
</dbReference>
<dbReference type="KEGG" id="bman:114242112"/>
<feature type="chain" id="PRO_5026720595" evidence="3">
    <location>
        <begin position="19"/>
        <end position="367"/>
    </location>
</feature>
<feature type="signal peptide" evidence="3">
    <location>
        <begin position="1"/>
        <end position="18"/>
    </location>
</feature>
<evidence type="ECO:0000313" key="6">
    <source>
        <dbReference type="RefSeq" id="XP_028028945.1"/>
    </source>
</evidence>
<reference evidence="6" key="1">
    <citation type="submission" date="2025-08" db="UniProtKB">
        <authorList>
            <consortium name="RefSeq"/>
        </authorList>
    </citation>
    <scope>IDENTIFICATION</scope>
    <source>
        <tissue evidence="6">Silk gland</tissue>
    </source>
</reference>
<evidence type="ECO:0000313" key="5">
    <source>
        <dbReference type="Proteomes" id="UP000504629"/>
    </source>
</evidence>